<gene>
    <name evidence="6" type="ORF">ALTATR162_LOCUS6387</name>
</gene>
<proteinExistence type="predicted"/>
<keyword evidence="4" id="KW-0812">Transmembrane</keyword>
<dbReference type="Pfam" id="PF03033">
    <property type="entry name" value="Glyco_transf_28"/>
    <property type="match status" value="1"/>
</dbReference>
<feature type="transmembrane region" description="Helical" evidence="4">
    <location>
        <begin position="1710"/>
        <end position="1729"/>
    </location>
</feature>
<feature type="compositionally biased region" description="Polar residues" evidence="3">
    <location>
        <begin position="649"/>
        <end position="692"/>
    </location>
</feature>
<feature type="transmembrane region" description="Helical" evidence="4">
    <location>
        <begin position="1575"/>
        <end position="1598"/>
    </location>
</feature>
<evidence type="ECO:0000256" key="1">
    <source>
        <dbReference type="ARBA" id="ARBA00004141"/>
    </source>
</evidence>
<dbReference type="SUPFAM" id="SSF53756">
    <property type="entry name" value="UDP-Glycosyltransferase/glycogen phosphorylase"/>
    <property type="match status" value="1"/>
</dbReference>
<dbReference type="FunFam" id="3.40.50.2000:FF:000009">
    <property type="entry name" value="Sterol 3-beta-glucosyltransferase UGT80A2"/>
    <property type="match status" value="1"/>
</dbReference>
<dbReference type="InterPro" id="IPR003903">
    <property type="entry name" value="UIM_dom"/>
</dbReference>
<feature type="transmembrane region" description="Helical" evidence="4">
    <location>
        <begin position="1454"/>
        <end position="1476"/>
    </location>
</feature>
<dbReference type="Pfam" id="PF07690">
    <property type="entry name" value="MFS_1"/>
    <property type="match status" value="1"/>
</dbReference>
<evidence type="ECO:0000256" key="3">
    <source>
        <dbReference type="SAM" id="MobiDB-lite"/>
    </source>
</evidence>
<dbReference type="InterPro" id="IPR050426">
    <property type="entry name" value="Glycosyltransferase_28"/>
</dbReference>
<dbReference type="InterPro" id="IPR036259">
    <property type="entry name" value="MFS_trans_sf"/>
</dbReference>
<dbReference type="GeneID" id="67018270"/>
<dbReference type="SUPFAM" id="SSF103473">
    <property type="entry name" value="MFS general substrate transporter"/>
    <property type="match status" value="1"/>
</dbReference>
<feature type="compositionally biased region" description="Polar residues" evidence="3">
    <location>
        <begin position="703"/>
        <end position="724"/>
    </location>
</feature>
<feature type="transmembrane region" description="Helical" evidence="4">
    <location>
        <begin position="1359"/>
        <end position="1380"/>
    </location>
</feature>
<dbReference type="GO" id="GO:0005975">
    <property type="term" value="P:carbohydrate metabolic process"/>
    <property type="evidence" value="ECO:0007669"/>
    <property type="project" value="InterPro"/>
</dbReference>
<dbReference type="InterPro" id="IPR004276">
    <property type="entry name" value="GlycoTrans_28_N"/>
</dbReference>
<dbReference type="EMBL" id="CAJRGZ010000019">
    <property type="protein sequence ID" value="CAG5163223.1"/>
    <property type="molecule type" value="Genomic_DNA"/>
</dbReference>
<keyword evidence="2" id="KW-0808">Transferase</keyword>
<feature type="transmembrane region" description="Helical" evidence="4">
    <location>
        <begin position="1325"/>
        <end position="1347"/>
    </location>
</feature>
<feature type="region of interest" description="Disordered" evidence="3">
    <location>
        <begin position="1139"/>
        <end position="1159"/>
    </location>
</feature>
<feature type="compositionally biased region" description="Basic and acidic residues" evidence="3">
    <location>
        <begin position="1140"/>
        <end position="1153"/>
    </location>
</feature>
<dbReference type="Gene3D" id="1.20.1250.20">
    <property type="entry name" value="MFS general substrate transporter like domains"/>
    <property type="match status" value="1"/>
</dbReference>
<dbReference type="Gene3D" id="3.40.50.2000">
    <property type="entry name" value="Glycogen Phosphorylase B"/>
    <property type="match status" value="2"/>
</dbReference>
<dbReference type="GO" id="GO:0022857">
    <property type="term" value="F:transmembrane transporter activity"/>
    <property type="evidence" value="ECO:0007669"/>
    <property type="project" value="InterPro"/>
</dbReference>
<accession>A0A8J2I9J2</accession>
<dbReference type="InterPro" id="IPR011701">
    <property type="entry name" value="MFS"/>
</dbReference>
<evidence type="ECO:0000256" key="4">
    <source>
        <dbReference type="SAM" id="Phobius"/>
    </source>
</evidence>
<feature type="compositionally biased region" description="Basic and acidic residues" evidence="3">
    <location>
        <begin position="1"/>
        <end position="10"/>
    </location>
</feature>
<keyword evidence="7" id="KW-1185">Reference proteome</keyword>
<feature type="transmembrane region" description="Helical" evidence="4">
    <location>
        <begin position="1425"/>
        <end position="1448"/>
    </location>
</feature>
<dbReference type="FunFam" id="3.40.50.2000:FF:000268">
    <property type="entry name" value="Glycosyltransferase family 1 protein"/>
    <property type="match status" value="1"/>
</dbReference>
<dbReference type="InterPro" id="IPR002213">
    <property type="entry name" value="UDP_glucos_trans"/>
</dbReference>
<dbReference type="PANTHER" id="PTHR48050:SF13">
    <property type="entry name" value="STEROL 3-BETA-GLUCOSYLTRANSFERASE UGT80A2"/>
    <property type="match status" value="1"/>
</dbReference>
<feature type="region of interest" description="Disordered" evidence="3">
    <location>
        <begin position="646"/>
        <end position="756"/>
    </location>
</feature>
<dbReference type="PROSITE" id="PS50330">
    <property type="entry name" value="UIM"/>
    <property type="match status" value="1"/>
</dbReference>
<dbReference type="CDD" id="cd03784">
    <property type="entry name" value="GT1_Gtf-like"/>
    <property type="match status" value="1"/>
</dbReference>
<evidence type="ECO:0000313" key="7">
    <source>
        <dbReference type="Proteomes" id="UP000676310"/>
    </source>
</evidence>
<feature type="compositionally biased region" description="Basic and acidic residues" evidence="3">
    <location>
        <begin position="1055"/>
        <end position="1077"/>
    </location>
</feature>
<feature type="transmembrane region" description="Helical" evidence="4">
    <location>
        <begin position="1386"/>
        <end position="1413"/>
    </location>
</feature>
<dbReference type="Proteomes" id="UP000676310">
    <property type="component" value="Unassembled WGS sequence"/>
</dbReference>
<dbReference type="PANTHER" id="PTHR48050">
    <property type="entry name" value="STEROL 3-BETA-GLUCOSYLTRANSFERASE"/>
    <property type="match status" value="1"/>
</dbReference>
<evidence type="ECO:0000259" key="5">
    <source>
        <dbReference type="PROSITE" id="PS50850"/>
    </source>
</evidence>
<reference evidence="6" key="1">
    <citation type="submission" date="2021-05" db="EMBL/GenBank/DDBJ databases">
        <authorList>
            <person name="Stam R."/>
        </authorList>
    </citation>
    <scope>NUCLEOTIDE SEQUENCE</scope>
    <source>
        <strain evidence="6">CS162</strain>
    </source>
</reference>
<dbReference type="GO" id="GO:0016020">
    <property type="term" value="C:membrane"/>
    <property type="evidence" value="ECO:0007669"/>
    <property type="project" value="UniProtKB-SubCell"/>
</dbReference>
<dbReference type="GO" id="GO:0016906">
    <property type="term" value="F:sterol 3-beta-glucosyltransferase activity"/>
    <property type="evidence" value="ECO:0007669"/>
    <property type="project" value="UniProtKB-ARBA"/>
</dbReference>
<feature type="region of interest" description="Disordered" evidence="3">
    <location>
        <begin position="1042"/>
        <end position="1092"/>
    </location>
</feature>
<sequence>MRKPVREPPEQHPTLRPGQATTDTLTDSARPTTYQVAHPALFDDDELADDKVPPPAYGDIYGEIHDETNGSGTTARTTDDGRVNIRINHFNRRISQIFTPALQRQLEESQDSLPPPPYIHPSLGGAKDAHPPPPLNVVIQVVGSRGDVQPFVALGKVLKETYGHRVRLATHPTFRDFVQDQGLEFFSIGGDPAQLMAFMVKNPGLRPDMRSVASGDVGRRRKDVAEYIQGCWRSCYQPGDGIDDDLYESPSDETGPSPAARHFVADCIIANPPSFAHIHCAEKLGIPLHIMFTMPYSPTHAFPHPLANIQSSNEDAQLANYFSYAVIELLSWQVLGDIINRFRAKCLGLDPDWGSHISISGFCFLNLASDYTPPAALQAFLDNGPPPVYIGFGSIVLDDPNAMTQLIFEAVSKTGQRVLLSKGWGGMGADELHVPNSIFMLGNVPHDWLFRHVSCVVHHGGAGTTAAGIIAGRPTVVVPFFGDQPFWGAMVARAGAGPKPIPHKQLTVDKLADAINFCLKPESLERAQELASKIAAEQGNNLAAQSIHQFLEPDRLRCTIAPARPSAWRIKRTKVRLSAFAAYTLVNANLLEYKDLKLFRPQEHYIDEGPLDPISGGFTAFIGSVGGMMMGLADVPSETWRAMRMPATRSRQQSQASLPTIASTSRAANTREASIISTSHGQSETRSITKDSVASVAPVETSDAISGRSTPTSNADSNSVSGPSQGPPNPKQDDPGLGRLRSGNESGLRHNQDMLRPTGVHMTKGAGRFARAVAQGPVDISVNLTRGMHNIPKLWGDTTVRPQERVSDFRSGVKAVGREFGFGFYDGITGLVTQPWKGAQQKGASGFVKGVGKGIGGFIVKPGAAVLGILSHTMQGVNKEVAKLFGNNFQDYIATSRATQGYEEWLQSSDAEKQAVINGWKSIQKDLKEKVRSNEIMPDAQELQQTTNLEDDEEYGQNGMHAMRPVQSVDSAILSPEDQFVELGSTSPAIGGSHSSPRVAKTAMDVNLRQTMQEDVSELQSHGQDHQAGQVNVRQTILASEAEAQRRASGGTWDSDVHHDNTNLESERNESETRSERAAAVADQSLRHERPPVYDPGHLAGTTQNEFVAEQKGNQGEKTAQEKTEEEIVMEYIKKQSLLEADHQNKGKGRATERDDEDDEELQRVLKLSLQETALNSINFFGSDARPPSVASFTVIVMEEFDELDELERAAAGQENAARVLQPIQSYDHEQEPLLGHPPALYEDGNDRDRYVRDFAHLPWYQRPTIEWVLVPYLIMALIFGGIITPKINLIIDLICRQYYIENPPTVLNDGSDDQCRTPEVSQRVSIFLLLGTLLSGILSALVSPRLGSLSDLYGRKPIFVLCSLGALCGEVLIILAASYQDTIHVDWILLSFALEGVTGSSILAMAMVNTYAADCVSAHRRSMAFGYLHGCTFIGLSIGPILAGYVVEWTGSILAVFWIMLVSHGCCILFVLFCVPESISKRRREQARDKAAREKTARHQRGPWIQRLRQLNLLEPLKILYLTGPDSTPALRRNLLVLAAMDTIMFGVAMGSLNVLLIYVNYQFGWETFESGRYMTIVNSTRVAFLLVILPAITYLVRDRGSDCAAVSSKGVDVFDLRIMQIGILFETLGWVGYSLTRRGDLFTLFGVLGAAGSISSPALQSALTKHVPSDQTGQLLGANGLLHALTQTIAPVIFNSIFAATVGNFTQAVFVCLALVFVVGFVISWFVKPNIYLETNAAVASTAEARPGATFTQ</sequence>
<dbReference type="InterPro" id="IPR010610">
    <property type="entry name" value="EryCIII-like_C"/>
</dbReference>
<feature type="region of interest" description="Disordered" evidence="3">
    <location>
        <begin position="1"/>
        <end position="30"/>
    </location>
</feature>
<feature type="transmembrane region" description="Helical" evidence="4">
    <location>
        <begin position="1536"/>
        <end position="1563"/>
    </location>
</feature>
<dbReference type="RefSeq" id="XP_043169943.1">
    <property type="nucleotide sequence ID" value="XM_043314008.1"/>
</dbReference>
<keyword evidence="4" id="KW-1133">Transmembrane helix</keyword>
<organism evidence="6 7">
    <name type="scientific">Alternaria atra</name>
    <dbReference type="NCBI Taxonomy" id="119953"/>
    <lineage>
        <taxon>Eukaryota</taxon>
        <taxon>Fungi</taxon>
        <taxon>Dikarya</taxon>
        <taxon>Ascomycota</taxon>
        <taxon>Pezizomycotina</taxon>
        <taxon>Dothideomycetes</taxon>
        <taxon>Pleosporomycetidae</taxon>
        <taxon>Pleosporales</taxon>
        <taxon>Pleosporineae</taxon>
        <taxon>Pleosporaceae</taxon>
        <taxon>Alternaria</taxon>
        <taxon>Alternaria sect. Ulocladioides</taxon>
    </lineage>
</organism>
<comment type="caution">
    <text evidence="6">The sequence shown here is derived from an EMBL/GenBank/DDBJ whole genome shotgun (WGS) entry which is preliminary data.</text>
</comment>
<dbReference type="InterPro" id="IPR020846">
    <property type="entry name" value="MFS_dom"/>
</dbReference>
<feature type="domain" description="Major facilitator superfamily (MFS) profile" evidence="5">
    <location>
        <begin position="1270"/>
        <end position="1734"/>
    </location>
</feature>
<dbReference type="PROSITE" id="PS50850">
    <property type="entry name" value="MFS"/>
    <property type="match status" value="1"/>
</dbReference>
<evidence type="ECO:0000313" key="6">
    <source>
        <dbReference type="EMBL" id="CAG5163223.1"/>
    </source>
</evidence>
<keyword evidence="4" id="KW-0472">Membrane</keyword>
<feature type="transmembrane region" description="Helical" evidence="4">
    <location>
        <begin position="1643"/>
        <end position="1661"/>
    </location>
</feature>
<protein>
    <recommendedName>
        <fullName evidence="5">Major facilitator superfamily (MFS) profile domain-containing protein</fullName>
    </recommendedName>
</protein>
<feature type="transmembrane region" description="Helical" evidence="4">
    <location>
        <begin position="1618"/>
        <end position="1637"/>
    </location>
</feature>
<dbReference type="OrthoDB" id="5835829at2759"/>
<evidence type="ECO:0000256" key="2">
    <source>
        <dbReference type="ARBA" id="ARBA00022679"/>
    </source>
</evidence>
<comment type="subcellular location">
    <subcellularLocation>
        <location evidence="1">Membrane</location>
        <topology evidence="1">Multi-pass membrane protein</topology>
    </subcellularLocation>
</comment>
<feature type="compositionally biased region" description="Polar residues" evidence="3">
    <location>
        <begin position="19"/>
        <end position="30"/>
    </location>
</feature>
<dbReference type="Pfam" id="PF06722">
    <property type="entry name" value="EryCIII-like_C"/>
    <property type="match status" value="1"/>
</dbReference>
<name>A0A8J2I9J2_9PLEO</name>